<accession>A0ABW6AEW2</accession>
<dbReference type="Proteomes" id="UP001597512">
    <property type="component" value="Unassembled WGS sequence"/>
</dbReference>
<keyword evidence="4" id="KW-0963">Cytoplasm</keyword>
<gene>
    <name evidence="5" type="ORF">ACFS25_04075</name>
</gene>
<dbReference type="NCBIfam" id="TIGR00172">
    <property type="entry name" value="maf"/>
    <property type="match status" value="1"/>
</dbReference>
<dbReference type="HAMAP" id="MF_00528">
    <property type="entry name" value="Maf"/>
    <property type="match status" value="1"/>
</dbReference>
<comment type="catalytic activity">
    <reaction evidence="4">
        <text>UTP + H2O = UMP + diphosphate + H(+)</text>
        <dbReference type="Rhea" id="RHEA:29395"/>
        <dbReference type="ChEBI" id="CHEBI:15377"/>
        <dbReference type="ChEBI" id="CHEBI:15378"/>
        <dbReference type="ChEBI" id="CHEBI:33019"/>
        <dbReference type="ChEBI" id="CHEBI:46398"/>
        <dbReference type="ChEBI" id="CHEBI:57865"/>
        <dbReference type="EC" id="3.6.1.9"/>
    </reaction>
</comment>
<evidence type="ECO:0000256" key="3">
    <source>
        <dbReference type="ARBA" id="ARBA00023080"/>
    </source>
</evidence>
<keyword evidence="6" id="KW-1185">Reference proteome</keyword>
<dbReference type="InterPro" id="IPR003697">
    <property type="entry name" value="Maf-like"/>
</dbReference>
<keyword evidence="3 4" id="KW-0546">Nucleotide metabolism</keyword>
<evidence type="ECO:0000256" key="2">
    <source>
        <dbReference type="ARBA" id="ARBA00022801"/>
    </source>
</evidence>
<feature type="site" description="Important for substrate specificity" evidence="4">
    <location>
        <position position="171"/>
    </location>
</feature>
<dbReference type="RefSeq" id="WP_381497127.1">
    <property type="nucleotide sequence ID" value="NZ_JBHUOM010000001.1"/>
</dbReference>
<dbReference type="PANTHER" id="PTHR43213">
    <property type="entry name" value="BIFUNCTIONAL DTTP/UTP PYROPHOSPHATASE/METHYLTRANSFERASE PROTEIN-RELATED"/>
    <property type="match status" value="1"/>
</dbReference>
<evidence type="ECO:0000313" key="5">
    <source>
        <dbReference type="EMBL" id="MFD2932943.1"/>
    </source>
</evidence>
<comment type="catalytic activity">
    <reaction evidence="4">
        <text>dTTP + H2O = dTMP + diphosphate + H(+)</text>
        <dbReference type="Rhea" id="RHEA:28534"/>
        <dbReference type="ChEBI" id="CHEBI:15377"/>
        <dbReference type="ChEBI" id="CHEBI:15378"/>
        <dbReference type="ChEBI" id="CHEBI:33019"/>
        <dbReference type="ChEBI" id="CHEBI:37568"/>
        <dbReference type="ChEBI" id="CHEBI:63528"/>
        <dbReference type="EC" id="3.6.1.9"/>
    </reaction>
</comment>
<feature type="active site" description="Proton acceptor" evidence="4">
    <location>
        <position position="78"/>
    </location>
</feature>
<protein>
    <recommendedName>
        <fullName evidence="4">dTTP/UTP pyrophosphatase</fullName>
        <shortName evidence="4">dTTPase/UTPase</shortName>
        <ecNumber evidence="4">3.6.1.9</ecNumber>
    </recommendedName>
    <alternativeName>
        <fullName evidence="4">Nucleoside triphosphate pyrophosphatase</fullName>
    </alternativeName>
    <alternativeName>
        <fullName evidence="4">Nucleotide pyrophosphatase</fullName>
        <shortName evidence="4">Nucleotide PPase</shortName>
    </alternativeName>
</protein>
<dbReference type="PIRSF" id="PIRSF006305">
    <property type="entry name" value="Maf"/>
    <property type="match status" value="1"/>
</dbReference>
<dbReference type="GO" id="GO:0016787">
    <property type="term" value="F:hydrolase activity"/>
    <property type="evidence" value="ECO:0007669"/>
    <property type="project" value="UniProtKB-KW"/>
</dbReference>
<comment type="caution">
    <text evidence="5">The sequence shown here is derived from an EMBL/GenBank/DDBJ whole genome shotgun (WGS) entry which is preliminary data.</text>
</comment>
<dbReference type="CDD" id="cd00555">
    <property type="entry name" value="Maf"/>
    <property type="match status" value="1"/>
</dbReference>
<evidence type="ECO:0000256" key="1">
    <source>
        <dbReference type="ARBA" id="ARBA00001968"/>
    </source>
</evidence>
<dbReference type="InterPro" id="IPR029001">
    <property type="entry name" value="ITPase-like_fam"/>
</dbReference>
<dbReference type="Gene3D" id="3.90.950.10">
    <property type="match status" value="1"/>
</dbReference>
<dbReference type="SUPFAM" id="SSF52972">
    <property type="entry name" value="ITPase-like"/>
    <property type="match status" value="1"/>
</dbReference>
<evidence type="ECO:0000256" key="4">
    <source>
        <dbReference type="HAMAP-Rule" id="MF_00528"/>
    </source>
</evidence>
<dbReference type="EMBL" id="JBHUOM010000001">
    <property type="protein sequence ID" value="MFD2932943.1"/>
    <property type="molecule type" value="Genomic_DNA"/>
</dbReference>
<comment type="caution">
    <text evidence="4">Lacks conserved residue(s) required for the propagation of feature annotation.</text>
</comment>
<dbReference type="EC" id="3.6.1.9" evidence="4"/>
<evidence type="ECO:0000313" key="6">
    <source>
        <dbReference type="Proteomes" id="UP001597512"/>
    </source>
</evidence>
<dbReference type="Pfam" id="PF02545">
    <property type="entry name" value="Maf"/>
    <property type="match status" value="1"/>
</dbReference>
<comment type="subcellular location">
    <subcellularLocation>
        <location evidence="4">Cytoplasm</location>
    </subcellularLocation>
</comment>
<feature type="site" description="Important for substrate specificity" evidence="4">
    <location>
        <position position="16"/>
    </location>
</feature>
<reference evidence="6" key="1">
    <citation type="journal article" date="2019" name="Int. J. Syst. Evol. Microbiol.">
        <title>The Global Catalogue of Microorganisms (GCM) 10K type strain sequencing project: providing services to taxonomists for standard genome sequencing and annotation.</title>
        <authorList>
            <consortium name="The Broad Institute Genomics Platform"/>
            <consortium name="The Broad Institute Genome Sequencing Center for Infectious Disease"/>
            <person name="Wu L."/>
            <person name="Ma J."/>
        </authorList>
    </citation>
    <scope>NUCLEOTIDE SEQUENCE [LARGE SCALE GENOMIC DNA]</scope>
    <source>
        <strain evidence="6">KCTC 52490</strain>
    </source>
</reference>
<comment type="similarity">
    <text evidence="4">Belongs to the Maf family. YhdE subfamily.</text>
</comment>
<sequence>MLTLRYPLILASGSPRRKQLMTDAGFSFTIETRPTDEIFPETMPANEVAEYLARQKADQFRDDLGDSQTPPRIILCADTVVILDNQILNKPQDETDARRMLRALSGQTHRVRTGVAILAPNPNKSDTAVEPVMHSFTDETIVQFATLTDDEITYYIRECKPFDKAGSYGAQDFIGLVGIERLEGSFYTVMGLPTHRVYQALKKYTQ</sequence>
<feature type="site" description="Important for substrate specificity" evidence="4">
    <location>
        <position position="79"/>
    </location>
</feature>
<comment type="cofactor">
    <cofactor evidence="1 4">
        <name>a divalent metal cation</name>
        <dbReference type="ChEBI" id="CHEBI:60240"/>
    </cofactor>
</comment>
<proteinExistence type="inferred from homology"/>
<organism evidence="5 6">
    <name type="scientific">Spirosoma flavum</name>
    <dbReference type="NCBI Taxonomy" id="2048557"/>
    <lineage>
        <taxon>Bacteria</taxon>
        <taxon>Pseudomonadati</taxon>
        <taxon>Bacteroidota</taxon>
        <taxon>Cytophagia</taxon>
        <taxon>Cytophagales</taxon>
        <taxon>Cytophagaceae</taxon>
        <taxon>Spirosoma</taxon>
    </lineage>
</organism>
<name>A0ABW6AEW2_9BACT</name>
<dbReference type="PANTHER" id="PTHR43213:SF5">
    <property type="entry name" value="BIFUNCTIONAL DTTP_UTP PYROPHOSPHATASE_METHYLTRANSFERASE PROTEIN-RELATED"/>
    <property type="match status" value="1"/>
</dbReference>
<keyword evidence="2 4" id="KW-0378">Hydrolase</keyword>
<comment type="function">
    <text evidence="4">Nucleoside triphosphate pyrophosphatase that hydrolyzes dTTP and UTP. May have a dual role in cell division arrest and in preventing the incorporation of modified nucleotides into cellular nucleic acids.</text>
</comment>